<dbReference type="Proteomes" id="UP000037697">
    <property type="component" value="Unassembled WGS sequence"/>
</dbReference>
<dbReference type="Proteomes" id="UP000856022">
    <property type="component" value="Unassembled WGS sequence"/>
</dbReference>
<dbReference type="Proteomes" id="UP000464718">
    <property type="component" value="Chromosome i"/>
</dbReference>
<reference evidence="4" key="11">
    <citation type="submission" date="2023-06" db="EMBL/GenBank/DDBJ databases">
        <title>Genomic Diversity of Vibrio spp. and Metagenomic Analysis of Pathogens in Florida Gulf Coastal Waters Following Hurricane Ian.</title>
        <authorList>
            <person name="Brumfield K.D."/>
        </authorList>
    </citation>
    <scope>NUCLEOTIDE SEQUENCE</scope>
    <source>
        <strain evidence="4">WBS2B-138</strain>
    </source>
</reference>
<dbReference type="Proteomes" id="UP000555836">
    <property type="component" value="Unassembled WGS sequence"/>
</dbReference>
<dbReference type="Proteomes" id="UP000518904">
    <property type="component" value="Unassembled WGS sequence"/>
</dbReference>
<dbReference type="EMBL" id="JABCLB010002945">
    <property type="protein sequence ID" value="NMU88218.1"/>
    <property type="molecule type" value="Genomic_DNA"/>
</dbReference>
<dbReference type="InterPro" id="IPR021932">
    <property type="entry name" value="DUF3545"/>
</dbReference>
<sequence>MEGFQLDEIFNLDTTSTTRSRAKPVKRKWREIEEMNDRRNLLKELRELDVCNDYSLDDIKL</sequence>
<dbReference type="OrthoDB" id="5918741at2"/>
<dbReference type="EMBL" id="VRMQ01000004">
    <property type="protein sequence ID" value="TXN14782.1"/>
    <property type="molecule type" value="Genomic_DNA"/>
</dbReference>
<keyword evidence="13" id="KW-1185">Reference proteome</keyword>
<evidence type="ECO:0000313" key="6">
    <source>
        <dbReference type="EMBL" id="NMU88218.1"/>
    </source>
</evidence>
<gene>
    <name evidence="2" type="ORF">ACX05_23350</name>
    <name evidence="7" type="ORF">AKG60_08255</name>
    <name evidence="8" type="ORF">EHC69_02745</name>
    <name evidence="9" type="ORF">FVP01_17505</name>
    <name evidence="6" type="ORF">HKB16_35840</name>
    <name evidence="5" type="ORF">HKB21_23055</name>
    <name evidence="1" type="ORF">I7278_15610</name>
    <name evidence="3" type="ORF">IB292_10915</name>
    <name evidence="10" type="ORF">M5598_13305</name>
    <name evidence="11" type="ORF">O1Q84_02415</name>
    <name evidence="4" type="ORF">QX249_23140</name>
</gene>
<name>A0A072GSR2_VIBPH</name>
<reference evidence="7 13" key="2">
    <citation type="submission" date="2015-08" db="EMBL/GenBank/DDBJ databases">
        <title>Draft Genome Sequences of Vibrio parahaemolyticus Strains.</title>
        <authorList>
            <person name="Gonzalez-Escalona N."/>
            <person name="DePaola A."/>
        </authorList>
    </citation>
    <scope>NUCLEOTIDE SEQUENCE [LARGE SCALE GENOMIC DNA]</scope>
    <source>
        <strain evidence="7 13">CFSAN001621</strain>
    </source>
</reference>
<evidence type="ECO:0000313" key="10">
    <source>
        <dbReference type="EMBL" id="UYV25989.1"/>
    </source>
</evidence>
<evidence type="ECO:0000313" key="13">
    <source>
        <dbReference type="Proteomes" id="UP000191946"/>
    </source>
</evidence>
<dbReference type="Proteomes" id="UP000726777">
    <property type="component" value="Unassembled WGS sequence"/>
</dbReference>
<evidence type="ECO:0000313" key="7">
    <source>
        <dbReference type="EMBL" id="OQK01890.1"/>
    </source>
</evidence>
<dbReference type="EMBL" id="CP114194">
    <property type="protein sequence ID" value="WAT90708.1"/>
    <property type="molecule type" value="Genomic_DNA"/>
</dbReference>
<evidence type="ECO:0000313" key="15">
    <source>
        <dbReference type="Proteomes" id="UP000464718"/>
    </source>
</evidence>
<evidence type="ECO:0000313" key="9">
    <source>
        <dbReference type="EMBL" id="TXN14782.1"/>
    </source>
</evidence>
<evidence type="ECO:0000313" key="8">
    <source>
        <dbReference type="EMBL" id="QHH08356.1"/>
    </source>
</evidence>
<reference evidence="2 12" key="1">
    <citation type="submission" date="2015-07" db="EMBL/GenBank/DDBJ databases">
        <title>Foodborne Vibrio parahaemolyticus Isolates.</title>
        <authorList>
            <person name="Ronholm J."/>
            <person name="Petronella N."/>
            <person name="Kenwell R."/>
            <person name="Banerjee S."/>
        </authorList>
    </citation>
    <scope>NUCLEOTIDE SEQUENCE [LARGE SCALE GENOMIC DNA]</scope>
    <source>
        <strain evidence="2 12">HS-06-05</strain>
    </source>
</reference>
<dbReference type="EMBL" id="JAUHGG010000010">
    <property type="protein sequence ID" value="MDS1823543.1"/>
    <property type="molecule type" value="Genomic_DNA"/>
</dbReference>
<dbReference type="Proteomes" id="UP001156560">
    <property type="component" value="Chromosome 1"/>
</dbReference>
<evidence type="ECO:0000313" key="1">
    <source>
        <dbReference type="EMBL" id="HAS6678242.1"/>
    </source>
</evidence>
<reference evidence="3" key="8">
    <citation type="submission" date="2020-09" db="EMBL/GenBank/DDBJ databases">
        <title>Genome sequence of Vibrio parahaemolyticus isolates.</title>
        <authorList>
            <person name="Hammerl J.A."/>
            <person name="Strauch E."/>
        </authorList>
    </citation>
    <scope>NUCLEOTIDE SEQUENCE</scope>
    <source>
        <strain evidence="3">17-VB00146</strain>
    </source>
</reference>
<dbReference type="EMBL" id="LHQV01000010">
    <property type="protein sequence ID" value="OQK01890.1"/>
    <property type="molecule type" value="Genomic_DNA"/>
</dbReference>
<evidence type="ECO:0000313" key="2">
    <source>
        <dbReference type="EMBL" id="KOY20222.1"/>
    </source>
</evidence>
<dbReference type="EMBL" id="DACQKT010000007">
    <property type="protein sequence ID" value="HAS6678242.1"/>
    <property type="molecule type" value="Genomic_DNA"/>
</dbReference>
<evidence type="ECO:0000313" key="14">
    <source>
        <dbReference type="Proteomes" id="UP000321504"/>
    </source>
</evidence>
<dbReference type="Proteomes" id="UP001253193">
    <property type="component" value="Unassembled WGS sequence"/>
</dbReference>
<protein>
    <submittedName>
        <fullName evidence="5">DUF3545 family protein</fullName>
    </submittedName>
</protein>
<reference evidence="11" key="10">
    <citation type="submission" date="2022-12" db="EMBL/GenBank/DDBJ databases">
        <title>Vibrio parahaemolyticus become highly virulent by producing novel Tc toxins.</title>
        <authorList>
            <person name="Yang F."/>
            <person name="You Y."/>
            <person name="Lai Q."/>
            <person name="Xu L."/>
            <person name="Li F."/>
        </authorList>
    </citation>
    <scope>NUCLEOTIDE SEQUENCE</scope>
    <source>
        <strain evidence="11">Vp-HL-202005</strain>
    </source>
</reference>
<organism evidence="5 17">
    <name type="scientific">Vibrio parahaemolyticus</name>
    <dbReference type="NCBI Taxonomy" id="670"/>
    <lineage>
        <taxon>Bacteria</taxon>
        <taxon>Pseudomonadati</taxon>
        <taxon>Pseudomonadota</taxon>
        <taxon>Gammaproteobacteria</taxon>
        <taxon>Vibrionales</taxon>
        <taxon>Vibrionaceae</taxon>
        <taxon>Vibrio</taxon>
    </lineage>
</organism>
<evidence type="ECO:0000313" key="5">
    <source>
        <dbReference type="EMBL" id="NMU28492.1"/>
    </source>
</evidence>
<evidence type="ECO:0000313" key="11">
    <source>
        <dbReference type="EMBL" id="WAT90708.1"/>
    </source>
</evidence>
<dbReference type="EMBL" id="LIRS01000147">
    <property type="protein sequence ID" value="KOY20222.1"/>
    <property type="molecule type" value="Genomic_DNA"/>
</dbReference>
<reference evidence="8 15" key="4">
    <citation type="submission" date="2018-12" db="EMBL/GenBank/DDBJ databases">
        <title>Genomic insights into the evolutionary origins and pathogenicity of five Vibrio parahaemolyticus strains isolated from the shrimp with acute hepatopancreatic necrosis disease (AHPND).</title>
        <authorList>
            <person name="Yang Q."/>
            <person name="Dong X."/>
            <person name="Xie G."/>
            <person name="Fu S."/>
            <person name="Zou P."/>
            <person name="Sun J."/>
            <person name="Wang Y."/>
            <person name="Huang J."/>
        </authorList>
    </citation>
    <scope>NUCLEOTIDE SEQUENCE [LARGE SCALE GENOMIC DNA]</scope>
    <source>
        <strain evidence="8 15">20160303005-1</strain>
    </source>
</reference>
<reference evidence="1" key="6">
    <citation type="submission" date="2019-12" db="EMBL/GenBank/DDBJ databases">
        <authorList>
            <consortium name="NCBI Pathogen Detection Project"/>
        </authorList>
    </citation>
    <scope>NUCLEOTIDE SEQUENCE</scope>
    <source>
        <strain evidence="1">1930</strain>
    </source>
</reference>
<dbReference type="OMA" id="EMNDRRT"/>
<evidence type="ECO:0000313" key="12">
    <source>
        <dbReference type="Proteomes" id="UP000037697"/>
    </source>
</evidence>
<accession>A0A072GSR2</accession>
<reference evidence="9 14" key="5">
    <citation type="submission" date="2019-08" db="EMBL/GenBank/DDBJ databases">
        <title>Emerging of two pre-pandemic pathogenic O4:KUT lineages of Vibrio parahaemolyticus in coastal eastern China.</title>
        <authorList>
            <person name="Yu H."/>
        </authorList>
    </citation>
    <scope>NUCLEOTIDE SEQUENCE [LARGE SCALE GENOMIC DNA]</scope>
    <source>
        <strain evidence="9 14">HZ17-383</strain>
    </source>
</reference>
<reference evidence="16 17" key="7">
    <citation type="submission" date="2020-04" db="EMBL/GenBank/DDBJ databases">
        <title>Whole-genome sequencing of Vibrio spp. from China reveals different genetic environments of blaCTX-M-14 among diverse lineages.</title>
        <authorList>
            <person name="Zheng Z."/>
            <person name="Ye L."/>
            <person name="Chen S."/>
        </authorList>
    </citation>
    <scope>NUCLEOTIDE SEQUENCE [LARGE SCALE GENOMIC DNA]</scope>
    <source>
        <strain evidence="6 16">Vb0551</strain>
        <strain evidence="5 17">Vb0574</strain>
    </source>
</reference>
<evidence type="ECO:0000313" key="3">
    <source>
        <dbReference type="EMBL" id="MCC3805551.1"/>
    </source>
</evidence>
<dbReference type="Proteomes" id="UP000321504">
    <property type="component" value="Unassembled WGS sequence"/>
</dbReference>
<dbReference type="Pfam" id="PF12065">
    <property type="entry name" value="DUF3545"/>
    <property type="match status" value="1"/>
</dbReference>
<dbReference type="Proteomes" id="UP001163036">
    <property type="component" value="Chromosome 1"/>
</dbReference>
<evidence type="ECO:0000313" key="17">
    <source>
        <dbReference type="Proteomes" id="UP000555836"/>
    </source>
</evidence>
<dbReference type="EMBL" id="CP034298">
    <property type="protein sequence ID" value="QHH08356.1"/>
    <property type="molecule type" value="Genomic_DNA"/>
</dbReference>
<dbReference type="RefSeq" id="WP_005459060.1">
    <property type="nucleotide sequence ID" value="NZ_CABMHD010000004.1"/>
</dbReference>
<dbReference type="AlphaFoldDB" id="A0A072GSR2"/>
<reference evidence="1" key="3">
    <citation type="journal article" date="2018" name="Genome Biol.">
        <title>SKESA: strategic k-mer extension for scrupulous assemblies.</title>
        <authorList>
            <person name="Souvorov A."/>
            <person name="Agarwala R."/>
            <person name="Lipman D.J."/>
        </authorList>
    </citation>
    <scope>NUCLEOTIDE SEQUENCE</scope>
    <source>
        <strain evidence="1">1930</strain>
    </source>
</reference>
<evidence type="ECO:0000313" key="4">
    <source>
        <dbReference type="EMBL" id="MDS1823543.1"/>
    </source>
</evidence>
<proteinExistence type="predicted"/>
<evidence type="ECO:0000313" key="16">
    <source>
        <dbReference type="Proteomes" id="UP000518904"/>
    </source>
</evidence>
<dbReference type="EMBL" id="JABCLD010002028">
    <property type="protein sequence ID" value="NMU28492.1"/>
    <property type="molecule type" value="Genomic_DNA"/>
</dbReference>
<reference evidence="10" key="9">
    <citation type="submission" date="2022-05" db="EMBL/GenBank/DDBJ databases">
        <title>Megaplasmid of Vibrio parahaemolyticus.</title>
        <authorList>
            <person name="Strauch E."/>
            <person name="Borowiak M."/>
        </authorList>
    </citation>
    <scope>NUCLEOTIDE SEQUENCE</scope>
    <source>
        <strain evidence="10">16-VB00198</strain>
    </source>
</reference>
<dbReference type="EMBL" id="JACVHL010000009">
    <property type="protein sequence ID" value="MCC3805551.1"/>
    <property type="molecule type" value="Genomic_DNA"/>
</dbReference>
<dbReference type="Proteomes" id="UP000191946">
    <property type="component" value="Unassembled WGS sequence"/>
</dbReference>
<dbReference type="EMBL" id="CP097355">
    <property type="protein sequence ID" value="UYV25989.1"/>
    <property type="molecule type" value="Genomic_DNA"/>
</dbReference>
<dbReference type="GeneID" id="1187970"/>